<dbReference type="InterPro" id="IPR035669">
    <property type="entry name" value="SGNH_plant_lipase-like"/>
</dbReference>
<dbReference type="InterPro" id="IPR050592">
    <property type="entry name" value="GDSL_lipolytic_enzyme"/>
</dbReference>
<dbReference type="CDD" id="cd01837">
    <property type="entry name" value="SGNH_plant_lipase_like"/>
    <property type="match status" value="1"/>
</dbReference>
<dbReference type="PANTHER" id="PTHR45642">
    <property type="entry name" value="GDSL ESTERASE/LIPASE EXL3"/>
    <property type="match status" value="1"/>
</dbReference>
<comment type="caution">
    <text evidence="3">The sequence shown here is derived from an EMBL/GenBank/DDBJ whole genome shotgun (WGS) entry which is preliminary data.</text>
</comment>
<dbReference type="AlphaFoldDB" id="A0ABD3BIH7"/>
<dbReference type="InterPro" id="IPR036514">
    <property type="entry name" value="SGNH_hydro_sf"/>
</dbReference>
<dbReference type="InterPro" id="IPR001087">
    <property type="entry name" value="GDSL"/>
</dbReference>
<feature type="chain" id="PRO_5044884018" evidence="2">
    <location>
        <begin position="25"/>
        <end position="387"/>
    </location>
</feature>
<dbReference type="EMBL" id="JAVIJP010000087">
    <property type="protein sequence ID" value="KAL3617062.1"/>
    <property type="molecule type" value="Genomic_DNA"/>
</dbReference>
<evidence type="ECO:0000256" key="1">
    <source>
        <dbReference type="ARBA" id="ARBA00008668"/>
    </source>
</evidence>
<dbReference type="FunFam" id="3.40.50.1110:FF:000003">
    <property type="entry name" value="GDSL esterase/lipase APG"/>
    <property type="match status" value="1"/>
</dbReference>
<dbReference type="PANTHER" id="PTHR45642:SF3">
    <property type="entry name" value="OS09G0540400 PROTEIN"/>
    <property type="match status" value="1"/>
</dbReference>
<gene>
    <name evidence="3" type="ORF">CASFOL_039456</name>
</gene>
<dbReference type="Pfam" id="PF00657">
    <property type="entry name" value="Lipase_GDSL"/>
    <property type="match status" value="1"/>
</dbReference>
<dbReference type="Gene3D" id="3.40.50.1110">
    <property type="entry name" value="SGNH hydrolase"/>
    <property type="match status" value="1"/>
</dbReference>
<dbReference type="SUPFAM" id="SSF52266">
    <property type="entry name" value="SGNH hydrolase"/>
    <property type="match status" value="1"/>
</dbReference>
<evidence type="ECO:0000313" key="3">
    <source>
        <dbReference type="EMBL" id="KAL3617062.1"/>
    </source>
</evidence>
<accession>A0ABD3BIH7</accession>
<keyword evidence="4" id="KW-1185">Reference proteome</keyword>
<sequence length="387" mass="43069">MSFIFKPFCLCSSLLILLLASSSSHKLASAEIETHCPCPCPSPCPSPCPCPSPSNKSAVSAVLIFGDSTVDSGNNNDIPTYFKSNFPPYGQDFAHHVPTGRFCNGRLPNDFIANYLGVKEFVPAYLNLKHTTEELKTGVSFASAGSGYDPLTPTISSVIPLEEQLIFLKMYRKRLDKAIGIDKTKEIINNALFVLSAGTNDFVVNYFAHTVRHVEFTIPAYMDFLLKQTCQFLEGLVHQGARRIAVAGLPPMGCLPIVITMHADDPIVNRKCVHEYSCVARDYNQLLQKELKNMEHKFQAKGVRIGYLNIYTPLEDMILGHKYGFEEVSNGCCGTGTVEMSYLCHPHKKVCKDASKYVFFDSIHPTEKAYEILFQSNRPTLDTLVKE</sequence>
<comment type="similarity">
    <text evidence="1">Belongs to the 'GDSL' lipolytic enzyme family.</text>
</comment>
<evidence type="ECO:0000256" key="2">
    <source>
        <dbReference type="SAM" id="SignalP"/>
    </source>
</evidence>
<name>A0ABD3BIH7_9LAMI</name>
<feature type="signal peptide" evidence="2">
    <location>
        <begin position="1"/>
        <end position="24"/>
    </location>
</feature>
<organism evidence="3 4">
    <name type="scientific">Castilleja foliolosa</name>
    <dbReference type="NCBI Taxonomy" id="1961234"/>
    <lineage>
        <taxon>Eukaryota</taxon>
        <taxon>Viridiplantae</taxon>
        <taxon>Streptophyta</taxon>
        <taxon>Embryophyta</taxon>
        <taxon>Tracheophyta</taxon>
        <taxon>Spermatophyta</taxon>
        <taxon>Magnoliopsida</taxon>
        <taxon>eudicotyledons</taxon>
        <taxon>Gunneridae</taxon>
        <taxon>Pentapetalae</taxon>
        <taxon>asterids</taxon>
        <taxon>lamiids</taxon>
        <taxon>Lamiales</taxon>
        <taxon>Orobanchaceae</taxon>
        <taxon>Pedicularideae</taxon>
        <taxon>Castillejinae</taxon>
        <taxon>Castilleja</taxon>
    </lineage>
</organism>
<keyword evidence="2" id="KW-0732">Signal</keyword>
<evidence type="ECO:0000313" key="4">
    <source>
        <dbReference type="Proteomes" id="UP001632038"/>
    </source>
</evidence>
<dbReference type="Proteomes" id="UP001632038">
    <property type="component" value="Unassembled WGS sequence"/>
</dbReference>
<reference evidence="4" key="1">
    <citation type="journal article" date="2024" name="IScience">
        <title>Strigolactones Initiate the Formation of Haustorium-like Structures in Castilleja.</title>
        <authorList>
            <person name="Buerger M."/>
            <person name="Peterson D."/>
            <person name="Chory J."/>
        </authorList>
    </citation>
    <scope>NUCLEOTIDE SEQUENCE [LARGE SCALE GENOMIC DNA]</scope>
</reference>
<proteinExistence type="inferred from homology"/>
<protein>
    <submittedName>
        <fullName evidence="3">Uncharacterized protein</fullName>
    </submittedName>
</protein>